<protein>
    <submittedName>
        <fullName evidence="1">Uncharacterized protein</fullName>
    </submittedName>
</protein>
<accession>A0A0A9CE16</accession>
<dbReference type="AlphaFoldDB" id="A0A0A9CE16"/>
<reference evidence="1" key="1">
    <citation type="submission" date="2014-09" db="EMBL/GenBank/DDBJ databases">
        <authorList>
            <person name="Magalhaes I.L.F."/>
            <person name="Oliveira U."/>
            <person name="Santos F.R."/>
            <person name="Vidigal T.H.D.A."/>
            <person name="Brescovit A.D."/>
            <person name="Santos A.J."/>
        </authorList>
    </citation>
    <scope>NUCLEOTIDE SEQUENCE</scope>
    <source>
        <tissue evidence="1">Shoot tissue taken approximately 20 cm above the soil surface</tissue>
    </source>
</reference>
<sequence length="20" mass="2523">MWCVSEVLYPHRFFHSHFLS</sequence>
<organism evidence="1">
    <name type="scientific">Arundo donax</name>
    <name type="common">Giant reed</name>
    <name type="synonym">Donax arundinaceus</name>
    <dbReference type="NCBI Taxonomy" id="35708"/>
    <lineage>
        <taxon>Eukaryota</taxon>
        <taxon>Viridiplantae</taxon>
        <taxon>Streptophyta</taxon>
        <taxon>Embryophyta</taxon>
        <taxon>Tracheophyta</taxon>
        <taxon>Spermatophyta</taxon>
        <taxon>Magnoliopsida</taxon>
        <taxon>Liliopsida</taxon>
        <taxon>Poales</taxon>
        <taxon>Poaceae</taxon>
        <taxon>PACMAD clade</taxon>
        <taxon>Arundinoideae</taxon>
        <taxon>Arundineae</taxon>
        <taxon>Arundo</taxon>
    </lineage>
</organism>
<evidence type="ECO:0000313" key="1">
    <source>
        <dbReference type="EMBL" id="JAD69757.1"/>
    </source>
</evidence>
<reference evidence="1" key="2">
    <citation type="journal article" date="2015" name="Data Brief">
        <title>Shoot transcriptome of the giant reed, Arundo donax.</title>
        <authorList>
            <person name="Barrero R.A."/>
            <person name="Guerrero F.D."/>
            <person name="Moolhuijzen P."/>
            <person name="Goolsby J.A."/>
            <person name="Tidwell J."/>
            <person name="Bellgard S.E."/>
            <person name="Bellgard M.I."/>
        </authorList>
    </citation>
    <scope>NUCLEOTIDE SEQUENCE</scope>
    <source>
        <tissue evidence="1">Shoot tissue taken approximately 20 cm above the soil surface</tissue>
    </source>
</reference>
<proteinExistence type="predicted"/>
<name>A0A0A9CE16_ARUDO</name>
<dbReference type="EMBL" id="GBRH01228138">
    <property type="protein sequence ID" value="JAD69757.1"/>
    <property type="molecule type" value="Transcribed_RNA"/>
</dbReference>